<dbReference type="SMART" id="SM00028">
    <property type="entry name" value="TPR"/>
    <property type="match status" value="3"/>
</dbReference>
<dbReference type="PANTHER" id="PTHR44943:SF8">
    <property type="entry name" value="TPR REPEAT-CONTAINING PROTEIN MJ0263"/>
    <property type="match status" value="1"/>
</dbReference>
<evidence type="ECO:0000313" key="6">
    <source>
        <dbReference type="Proteomes" id="UP000189670"/>
    </source>
</evidence>
<dbReference type="SUPFAM" id="SSF52540">
    <property type="entry name" value="P-loop containing nucleoside triphosphate hydrolases"/>
    <property type="match status" value="1"/>
</dbReference>
<protein>
    <submittedName>
        <fullName evidence="5">Type I phosphodiesterase/nucleotide pyrophosphatase</fullName>
    </submittedName>
</protein>
<dbReference type="InterPro" id="IPR000863">
    <property type="entry name" value="Sulfotransferase_dom"/>
</dbReference>
<accession>A0A1V1P2Z6</accession>
<evidence type="ECO:0000256" key="3">
    <source>
        <dbReference type="PROSITE-ProRule" id="PRU00339"/>
    </source>
</evidence>
<feature type="domain" description="Sulfotransferase" evidence="4">
    <location>
        <begin position="695"/>
        <end position="862"/>
    </location>
</feature>
<dbReference type="InterPro" id="IPR002591">
    <property type="entry name" value="Phosphodiest/P_Trfase"/>
</dbReference>
<dbReference type="SUPFAM" id="SSF53649">
    <property type="entry name" value="Alkaline phosphatase-like"/>
    <property type="match status" value="1"/>
</dbReference>
<evidence type="ECO:0000259" key="4">
    <source>
        <dbReference type="Pfam" id="PF00685"/>
    </source>
</evidence>
<dbReference type="PROSITE" id="PS50005">
    <property type="entry name" value="TPR"/>
    <property type="match status" value="2"/>
</dbReference>
<evidence type="ECO:0000313" key="5">
    <source>
        <dbReference type="EMBL" id="ETR69190.1"/>
    </source>
</evidence>
<dbReference type="InterPro" id="IPR011990">
    <property type="entry name" value="TPR-like_helical_dom_sf"/>
</dbReference>
<organism evidence="5 6">
    <name type="scientific">Candidatus Magnetoglobus multicellularis str. Araruama</name>
    <dbReference type="NCBI Taxonomy" id="890399"/>
    <lineage>
        <taxon>Bacteria</taxon>
        <taxon>Pseudomonadati</taxon>
        <taxon>Thermodesulfobacteriota</taxon>
        <taxon>Desulfobacteria</taxon>
        <taxon>Desulfobacterales</taxon>
        <taxon>Desulfobacteraceae</taxon>
        <taxon>Candidatus Magnetoglobus</taxon>
    </lineage>
</organism>
<proteinExistence type="predicted"/>
<dbReference type="Pfam" id="PF00685">
    <property type="entry name" value="Sulfotransfer_1"/>
    <property type="match status" value="1"/>
</dbReference>
<dbReference type="InterPro" id="IPR017850">
    <property type="entry name" value="Alkaline_phosphatase_core_sf"/>
</dbReference>
<evidence type="ECO:0000256" key="1">
    <source>
        <dbReference type="ARBA" id="ARBA00022737"/>
    </source>
</evidence>
<name>A0A1V1P2Z6_9BACT</name>
<reference evidence="6" key="1">
    <citation type="submission" date="2012-11" db="EMBL/GenBank/DDBJ databases">
        <authorList>
            <person name="Lucero-Rivera Y.E."/>
            <person name="Tovar-Ramirez D."/>
        </authorList>
    </citation>
    <scope>NUCLEOTIDE SEQUENCE [LARGE SCALE GENOMIC DNA]</scope>
    <source>
        <strain evidence="6">Araruama</strain>
    </source>
</reference>
<gene>
    <name evidence="5" type="ORF">OMM_04096</name>
</gene>
<dbReference type="InterPro" id="IPR019734">
    <property type="entry name" value="TPR_rpt"/>
</dbReference>
<keyword evidence="1" id="KW-0677">Repeat</keyword>
<dbReference type="PANTHER" id="PTHR44943">
    <property type="entry name" value="CELLULOSE SYNTHASE OPERON PROTEIN C"/>
    <property type="match status" value="1"/>
</dbReference>
<dbReference type="InterPro" id="IPR051685">
    <property type="entry name" value="Ycf3/AcsC/BcsC/TPR_MFPF"/>
</dbReference>
<evidence type="ECO:0000256" key="2">
    <source>
        <dbReference type="ARBA" id="ARBA00022803"/>
    </source>
</evidence>
<feature type="repeat" description="TPR" evidence="3">
    <location>
        <begin position="558"/>
        <end position="591"/>
    </location>
</feature>
<sequence>MKKTEKQNNKLLLIGWDAADWKIIHSLIDNGKMPAMESLINQGVMGNLSTIDPPFSPMLWTSIATGKHADKHGISGFTEPNPSGQGIRPVTSTSRKVKAIWNILMQNNLKCHVIGWWPSHPVEPINGVCVSEHYHRAFDTIDKPWPISAGTVHPEHLAKTLKELRVHPQELTDAHILPFIPYGHKIDQDNDRRLFTVTKIIAECASIHAAATWVLENQEWDFIAVYYDAIDHFSHGFMNYYPPKMPIVSDEDFNMYNNVVIAAYMFHDMMLQRLIELAGPDTTIVLVSDHGFHSDHLRPQLLPDEPAAPALQHRPYGIIGMKGPKIKTDELIFGASLLDITPTILALFDLPIGKDMDGKVLVHAMKHKVDIHQISSWEDIPGKCGMHPPDKLEDPFAAQEALKQLIDLGYIDPPPDDVEKAILQSKNESQFCLARVYIHTRRFQEAIYILEGLYQSNPDQVRFGICLCECLFELNQLEKCKKLVQQCRKKLDHEQENIRDFSDVPDNEKKQYIRKRTGIFQNMYHLDLIEAGILLKENDPERALIMYRSIEQKAPQQKYLYIRIGQSYIQLRQYKDAERAFIQAIDIDGDSHQAHHGLGISLLRQGQFERAIEEFLLAIGLIFYYPIAHYHLGEALMAIKEYERAAEALQVCLNISPDLNLARNMLIDIFEHHLNQPEKAKKYRQHLNVHTKDTIVVVSGLPRSGTSLMMQMLEKGGMKLFVDDSRKPDASNPRGYYEHASVKGLVYNQSWLDDVGQKAVKIISHLLFYLPARFQYKIIFMQRDMDEIMFSQHKMLVRMGKAKKGDYPVHLEMAFHKKLAQAKEWMKKNANMDVLYVNFSDLIHYPKEEASNICQFLSLDLHISSMCSAVDKQLYRVKT</sequence>
<dbReference type="InterPro" id="IPR027417">
    <property type="entry name" value="P-loop_NTPase"/>
</dbReference>
<keyword evidence="2 3" id="KW-0802">TPR repeat</keyword>
<dbReference type="Proteomes" id="UP000189670">
    <property type="component" value="Unassembled WGS sequence"/>
</dbReference>
<dbReference type="GO" id="GO:0008146">
    <property type="term" value="F:sulfotransferase activity"/>
    <property type="evidence" value="ECO:0007669"/>
    <property type="project" value="InterPro"/>
</dbReference>
<comment type="caution">
    <text evidence="5">The sequence shown here is derived from an EMBL/GenBank/DDBJ whole genome shotgun (WGS) entry which is preliminary data.</text>
</comment>
<dbReference type="AlphaFoldDB" id="A0A1V1P2Z6"/>
<dbReference type="SUPFAM" id="SSF48452">
    <property type="entry name" value="TPR-like"/>
    <property type="match status" value="2"/>
</dbReference>
<feature type="repeat" description="TPR" evidence="3">
    <location>
        <begin position="626"/>
        <end position="659"/>
    </location>
</feature>
<dbReference type="Gene3D" id="1.25.40.10">
    <property type="entry name" value="Tetratricopeptide repeat domain"/>
    <property type="match status" value="2"/>
</dbReference>
<dbReference type="Pfam" id="PF13432">
    <property type="entry name" value="TPR_16"/>
    <property type="match status" value="1"/>
</dbReference>
<dbReference type="EMBL" id="ATBP01000713">
    <property type="protein sequence ID" value="ETR69190.1"/>
    <property type="molecule type" value="Genomic_DNA"/>
</dbReference>
<dbReference type="Gene3D" id="3.40.50.300">
    <property type="entry name" value="P-loop containing nucleotide triphosphate hydrolases"/>
    <property type="match status" value="1"/>
</dbReference>
<dbReference type="Gene3D" id="3.40.720.10">
    <property type="entry name" value="Alkaline Phosphatase, subunit A"/>
    <property type="match status" value="1"/>
</dbReference>
<dbReference type="Pfam" id="PF01663">
    <property type="entry name" value="Phosphodiest"/>
    <property type="match status" value="1"/>
</dbReference>
<dbReference type="Pfam" id="PF13181">
    <property type="entry name" value="TPR_8"/>
    <property type="match status" value="1"/>
</dbReference>